<evidence type="ECO:0000313" key="2">
    <source>
        <dbReference type="EMBL" id="AWR94218.1"/>
    </source>
</evidence>
<proteinExistence type="predicted"/>
<gene>
    <name evidence="2" type="ORF">DFR85_06055</name>
</gene>
<dbReference type="KEGG" id="abri:DFR85_06055"/>
<dbReference type="AlphaFoldDB" id="A0A2U9IDU6"/>
<feature type="domain" description="DUF5751" evidence="1">
    <location>
        <begin position="10"/>
        <end position="126"/>
    </location>
</feature>
<dbReference type="Gene3D" id="3.40.50.11100">
    <property type="match status" value="1"/>
</dbReference>
<evidence type="ECO:0000259" key="1">
    <source>
        <dbReference type="Pfam" id="PF19025"/>
    </source>
</evidence>
<evidence type="ECO:0000313" key="3">
    <source>
        <dbReference type="Proteomes" id="UP000248044"/>
    </source>
</evidence>
<dbReference type="RefSeq" id="WP_110270099.1">
    <property type="nucleotide sequence ID" value="NZ_CP029289.2"/>
</dbReference>
<dbReference type="EMBL" id="CP029289">
    <property type="protein sequence ID" value="AWR94218.1"/>
    <property type="molecule type" value="Genomic_DNA"/>
</dbReference>
<dbReference type="OrthoDB" id="38717at2157"/>
<dbReference type="InterPro" id="IPR043963">
    <property type="entry name" value="DUF5751"/>
</dbReference>
<reference evidence="2 3" key="1">
    <citation type="submission" date="2018-05" db="EMBL/GenBank/DDBJ databases">
        <title>Complete Genome Sequences of Extremely Thermoacidophilic, Metal-Mobilizing Type-Strain Members of the Archaeal Family Sulfolobaceae: Acidianus brierleyi DSM-1651T, Acidianus sulfidivorans DSM-18786T, Metallosphaera hakonensis DSM-7519T, and Metallosphaera prunae DSM-10039T.</title>
        <authorList>
            <person name="Counts J.A."/>
            <person name="Kelly R.M."/>
        </authorList>
    </citation>
    <scope>NUCLEOTIDE SEQUENCE [LARGE SCALE GENOMIC DNA]</scope>
    <source>
        <strain evidence="2 3">DSM 1651</strain>
    </source>
</reference>
<organism evidence="2 3">
    <name type="scientific">Acidianus brierleyi</name>
    <dbReference type="NCBI Taxonomy" id="41673"/>
    <lineage>
        <taxon>Archaea</taxon>
        <taxon>Thermoproteota</taxon>
        <taxon>Thermoprotei</taxon>
        <taxon>Sulfolobales</taxon>
        <taxon>Sulfolobaceae</taxon>
        <taxon>Acidianus</taxon>
    </lineage>
</organism>
<dbReference type="Proteomes" id="UP000248044">
    <property type="component" value="Chromosome"/>
</dbReference>
<dbReference type="GeneID" id="36831701"/>
<keyword evidence="3" id="KW-1185">Reference proteome</keyword>
<dbReference type="Pfam" id="PF19025">
    <property type="entry name" value="DUF5751"/>
    <property type="match status" value="1"/>
</dbReference>
<name>A0A2U9IDU6_9CREN</name>
<protein>
    <recommendedName>
        <fullName evidence="1">DUF5751 domain-containing protein</fullName>
    </recommendedName>
</protein>
<accession>A0A2U9IDU6</accession>
<sequence length="126" mass="14817">METDFRPIIVLFSAKNEETTELFRKVLREAKVLGGKKLIIHVIEDVNYWDFFSNSREAILDNLDLGIEIYTWKTTDTENMIKKIEEINNPKGIVTFCSDDYKYMMRKIIDNLPTSLKANIIKDYCK</sequence>